<dbReference type="Gene3D" id="3.30.70.250">
    <property type="entry name" value="Malonyl-CoA ACP transacylase, ACP-binding"/>
    <property type="match status" value="1"/>
</dbReference>
<proteinExistence type="predicted"/>
<dbReference type="InterPro" id="IPR014031">
    <property type="entry name" value="Ketoacyl_synth_C"/>
</dbReference>
<dbReference type="SUPFAM" id="SSF51735">
    <property type="entry name" value="NAD(P)-binding Rossmann-fold domains"/>
    <property type="match status" value="2"/>
</dbReference>
<keyword evidence="6" id="KW-0511">Multifunctional enzyme</keyword>
<feature type="domain" description="Ketosynthase family 3 (KS3)" evidence="9">
    <location>
        <begin position="12"/>
        <end position="440"/>
    </location>
</feature>
<keyword evidence="2" id="KW-0597">Phosphoprotein</keyword>
<keyword evidence="3 11" id="KW-0808">Transferase</keyword>
<dbReference type="CDD" id="cd00833">
    <property type="entry name" value="PKS"/>
    <property type="match status" value="1"/>
</dbReference>
<dbReference type="Gene3D" id="3.40.50.720">
    <property type="entry name" value="NAD(P)-binding Rossmann-like Domain"/>
    <property type="match status" value="1"/>
</dbReference>
<dbReference type="GO" id="GO:0031177">
    <property type="term" value="F:phosphopantetheine binding"/>
    <property type="evidence" value="ECO:0007669"/>
    <property type="project" value="InterPro"/>
</dbReference>
<dbReference type="Pfam" id="PF02801">
    <property type="entry name" value="Ketoacyl-synt_C"/>
    <property type="match status" value="1"/>
</dbReference>
<dbReference type="Pfam" id="PF08659">
    <property type="entry name" value="KR"/>
    <property type="match status" value="1"/>
</dbReference>
<dbReference type="SMART" id="SM00823">
    <property type="entry name" value="PKS_PP"/>
    <property type="match status" value="1"/>
</dbReference>
<dbReference type="InterPro" id="IPR020841">
    <property type="entry name" value="PKS_Beta-ketoAc_synthase_dom"/>
</dbReference>
<evidence type="ECO:0000256" key="5">
    <source>
        <dbReference type="ARBA" id="ARBA00023098"/>
    </source>
</evidence>
<dbReference type="FunFam" id="3.40.47.10:FF:000042">
    <property type="entry name" value="Polyketide synthase Pks13"/>
    <property type="match status" value="1"/>
</dbReference>
<evidence type="ECO:0000256" key="4">
    <source>
        <dbReference type="ARBA" id="ARBA00022832"/>
    </source>
</evidence>
<dbReference type="Pfam" id="PF21394">
    <property type="entry name" value="Beta-ketacyl_N"/>
    <property type="match status" value="1"/>
</dbReference>
<evidence type="ECO:0000256" key="7">
    <source>
        <dbReference type="SAM" id="MobiDB-lite"/>
    </source>
</evidence>
<dbReference type="Proteomes" id="UP000321514">
    <property type="component" value="Unassembled WGS sequence"/>
</dbReference>
<dbReference type="Pfam" id="PF00109">
    <property type="entry name" value="ketoacyl-synt"/>
    <property type="match status" value="1"/>
</dbReference>
<keyword evidence="4" id="KW-0276">Fatty acid metabolism</keyword>
<accession>A0A511T9D6</accession>
<sequence>MGRHKEYEGDSGLAVAIVGMAVRVPGAADVDAFWRMLRDGVEGITLFSDDALKSLGVDPSFLANPNFVRAGAVLERPGRFDAGLFGYAPREAELLDPQHRVFLECVWTAMEHAGYSTGRIPGTSTGVFAGSSLSSYLLFNLLSREEFQRAEDTFPAMVANDKDFLATRVAYHLDLRGPALTVQTGCSTSLVATHLACQSLLGYQCDMAIAGGVSVHMPQRTGYHYQEGGITSPDGHCRAFDERGQGTLFGSGAGAVVLKRLSDALADGDTIHAVIRGSAINNDGALKVGFTAPGQYGQSEVIARAQSLAETPADTITYVEAHGTATPLGDPIEVQALDTVFRRSTEQRGFCGLGSVKTNVGHLDAAAGVTGLVKTVLALEHAELPASLHYEKPNPRIDFANSPFYVNTKLTPWPEGPTPRRAGVSSFGIGGTNAHLIVEEPPFTQPGDASRAWQPLVLSARTQTALEAQTSALLAHLKAHPEQQLADVAWTLQTGRKDLDLRRVIVCKDREDAVRVLETRDPQRIFTHSPGTTSASLVFMFPGGGAQYPDMGRGLYDAEPAFREAVDHCCKLLRPKLGFDLKPVMYPDAAAAESAGQRLKRTSLALPALFTIEYATVKLWESWGVKPEAVIGHSLGEYMAAHLAGIFSLEDALALVVMRGKLFEELPGGGMLSVPLPESEVRPLLGETLSLAAVNGPAQCVVAGTVEAVEALAAELTRREVEFRHIPIDVAAHSYVVNPILDRFSDFIRTIKLNPPTNVQFLSNLTGTWIDLDDALDPSYWVKHLRQTVRFGDGIRELAKDPAHVYLEVGPGRTLSTLARLQVNGPSAPAVLSSLRHPQDPVADEEHLTATLGRLWAAGVEVNWTAVRGQARRLRVPLPTYPFEGQDYWLAPQAPSARRRSAANKSADVSSWFYLPSWKRAPLAPPRAGAVTPKDWVVFLDSTGVGSALAMELEEQGHRVARVTPGARLEELGENHFSLDPADADEPGFLLLALKSKDFKVENIIHLWSLDSREGEQDAFGNERFEQAQARGFHPLLRLTRALTEAELPGPVELTVVGRQALDVESSDEVAPERATLPALCKVIPQEHDFLSCRYVDLGRGPVALDTRALRQEVTSTATEAREPVVAWRGTNRLVQTHEPVRLEADTQPARPFRHRGVYVITGGLGGVGLMIARYLARQHQARLVLVSRWGLEMDRGGHKRRAVRELEATGAEVMLARADVADDMLLSVAITQGALRFGEVHGVIHAAGLAGEGAVALLSGLDAAACEPHFRAKVHGTYALELALAGRVLDFVMLVSSNASVLGGLGLAAYGAANAFLDAFATSRSKQGLTRWVSTNWDGWPSVDEESRETKTSLDAFAMTEDEAVEAFRRVAESSLGGQVVVSTGDLEARVARWLKREGAQKNQDTSGGATHERPQLGTEYVAPTDDLELALAKVWQEQLGLSRLGIHDNFFDLGGNSLLWLKIVGRLKRELGREIALTSVFEAPTVAALAKKLGALGAPSDPPGFESSQNRGAARRERRSRRE</sequence>
<dbReference type="InterPro" id="IPR016039">
    <property type="entry name" value="Thiolase-like"/>
</dbReference>
<dbReference type="CDD" id="cd08953">
    <property type="entry name" value="KR_2_SDR_x"/>
    <property type="match status" value="1"/>
</dbReference>
<evidence type="ECO:0000259" key="9">
    <source>
        <dbReference type="PROSITE" id="PS52004"/>
    </source>
</evidence>
<keyword evidence="12" id="KW-1185">Reference proteome</keyword>
<dbReference type="Gene3D" id="3.40.47.10">
    <property type="match status" value="1"/>
</dbReference>
<dbReference type="InterPro" id="IPR036736">
    <property type="entry name" value="ACP-like_sf"/>
</dbReference>
<dbReference type="SMART" id="SM00825">
    <property type="entry name" value="PKS_KS"/>
    <property type="match status" value="1"/>
</dbReference>
<dbReference type="Pfam" id="PF00698">
    <property type="entry name" value="Acyl_transf_1"/>
    <property type="match status" value="1"/>
</dbReference>
<dbReference type="PROSITE" id="PS50075">
    <property type="entry name" value="CARRIER"/>
    <property type="match status" value="1"/>
</dbReference>
<evidence type="ECO:0000313" key="11">
    <source>
        <dbReference type="EMBL" id="SEU24853.1"/>
    </source>
</evidence>
<dbReference type="GO" id="GO:0004312">
    <property type="term" value="F:fatty acid synthase activity"/>
    <property type="evidence" value="ECO:0007669"/>
    <property type="project" value="TreeGrafter"/>
</dbReference>
<dbReference type="InterPro" id="IPR016036">
    <property type="entry name" value="Malonyl_transacylase_ACP-bd"/>
</dbReference>
<evidence type="ECO:0000313" key="10">
    <source>
        <dbReference type="EMBL" id="GEN10092.1"/>
    </source>
</evidence>
<evidence type="ECO:0000313" key="12">
    <source>
        <dbReference type="Proteomes" id="UP000183760"/>
    </source>
</evidence>
<dbReference type="STRING" id="1334629.MFUL124B02_19450"/>
<dbReference type="EMBL" id="FOIB01000007">
    <property type="protein sequence ID" value="SEU24853.1"/>
    <property type="molecule type" value="Genomic_DNA"/>
</dbReference>
<dbReference type="Gene3D" id="3.40.366.10">
    <property type="entry name" value="Malonyl-Coenzyme A Acyl Carrier Protein, domain 2"/>
    <property type="match status" value="1"/>
</dbReference>
<dbReference type="InterPro" id="IPR020806">
    <property type="entry name" value="PKS_PP-bd"/>
</dbReference>
<dbReference type="SMART" id="SM00827">
    <property type="entry name" value="PKS_AT"/>
    <property type="match status" value="1"/>
</dbReference>
<dbReference type="SUPFAM" id="SSF47336">
    <property type="entry name" value="ACP-like"/>
    <property type="match status" value="1"/>
</dbReference>
<dbReference type="GO" id="GO:0006633">
    <property type="term" value="P:fatty acid biosynthetic process"/>
    <property type="evidence" value="ECO:0007669"/>
    <property type="project" value="TreeGrafter"/>
</dbReference>
<dbReference type="Gene3D" id="3.30.70.3290">
    <property type="match status" value="1"/>
</dbReference>
<evidence type="ECO:0000313" key="13">
    <source>
        <dbReference type="Proteomes" id="UP000321514"/>
    </source>
</evidence>
<dbReference type="PANTHER" id="PTHR43775:SF51">
    <property type="entry name" value="INACTIVE PHENOLPHTHIOCEROL SYNTHESIS POLYKETIDE SYNTHASE TYPE I PKS1-RELATED"/>
    <property type="match status" value="1"/>
</dbReference>
<keyword evidence="5" id="KW-0443">Lipid metabolism</keyword>
<dbReference type="InterPro" id="IPR036291">
    <property type="entry name" value="NAD(P)-bd_dom_sf"/>
</dbReference>
<dbReference type="InterPro" id="IPR009081">
    <property type="entry name" value="PP-bd_ACP"/>
</dbReference>
<dbReference type="InterPro" id="IPR001227">
    <property type="entry name" value="Ac_transferase_dom_sf"/>
</dbReference>
<keyword evidence="1" id="KW-0596">Phosphopantetheine</keyword>
<dbReference type="RefSeq" id="WP_074956705.1">
    <property type="nucleotide sequence ID" value="NZ_BJXR01000036.1"/>
</dbReference>
<reference evidence="10 13" key="2">
    <citation type="submission" date="2019-07" db="EMBL/GenBank/DDBJ databases">
        <title>Whole genome shotgun sequence of Myxococcus fulvus NBRC 100333.</title>
        <authorList>
            <person name="Hosoyama A."/>
            <person name="Uohara A."/>
            <person name="Ohji S."/>
            <person name="Ichikawa N."/>
        </authorList>
    </citation>
    <scope>NUCLEOTIDE SEQUENCE [LARGE SCALE GENOMIC DNA]</scope>
    <source>
        <strain evidence="10 13">NBRC 100333</strain>
    </source>
</reference>
<evidence type="ECO:0000256" key="6">
    <source>
        <dbReference type="ARBA" id="ARBA00023268"/>
    </source>
</evidence>
<dbReference type="PANTHER" id="PTHR43775">
    <property type="entry name" value="FATTY ACID SYNTHASE"/>
    <property type="match status" value="1"/>
</dbReference>
<dbReference type="Gene3D" id="1.10.1200.10">
    <property type="entry name" value="ACP-like"/>
    <property type="match status" value="1"/>
</dbReference>
<evidence type="ECO:0000256" key="2">
    <source>
        <dbReference type="ARBA" id="ARBA00022553"/>
    </source>
</evidence>
<dbReference type="InterPro" id="IPR013968">
    <property type="entry name" value="PKS_KR"/>
</dbReference>
<dbReference type="EMBL" id="BJXR01000036">
    <property type="protein sequence ID" value="GEN10092.1"/>
    <property type="molecule type" value="Genomic_DNA"/>
</dbReference>
<evidence type="ECO:0000259" key="8">
    <source>
        <dbReference type="PROSITE" id="PS50075"/>
    </source>
</evidence>
<dbReference type="SUPFAM" id="SSF52151">
    <property type="entry name" value="FabD/lysophospholipase-like"/>
    <property type="match status" value="1"/>
</dbReference>
<feature type="region of interest" description="Disordered" evidence="7">
    <location>
        <begin position="1399"/>
        <end position="1418"/>
    </location>
</feature>
<dbReference type="InterPro" id="IPR016035">
    <property type="entry name" value="Acyl_Trfase/lysoPLipase"/>
</dbReference>
<dbReference type="OrthoDB" id="7617297at2"/>
<reference evidence="11 12" key="1">
    <citation type="submission" date="2016-10" db="EMBL/GenBank/DDBJ databases">
        <authorList>
            <person name="Varghese N."/>
            <person name="Submissions S."/>
        </authorList>
    </citation>
    <scope>NUCLEOTIDE SEQUENCE [LARGE SCALE GENOMIC DNA]</scope>
    <source>
        <strain evidence="11 12">DSM 16525</strain>
    </source>
</reference>
<comment type="caution">
    <text evidence="10">The sequence shown here is derived from an EMBL/GenBank/DDBJ whole genome shotgun (WGS) entry which is preliminary data.</text>
</comment>
<dbReference type="SUPFAM" id="SSF53901">
    <property type="entry name" value="Thiolase-like"/>
    <property type="match status" value="1"/>
</dbReference>
<feature type="region of interest" description="Disordered" evidence="7">
    <location>
        <begin position="1498"/>
        <end position="1525"/>
    </location>
</feature>
<dbReference type="SUPFAM" id="SSF55048">
    <property type="entry name" value="Probable ACP-binding domain of malonyl-CoA ACP transacylase"/>
    <property type="match status" value="1"/>
</dbReference>
<dbReference type="InterPro" id="IPR014043">
    <property type="entry name" value="Acyl_transferase_dom"/>
</dbReference>
<dbReference type="FunFam" id="1.10.1200.10:FF:000016">
    <property type="entry name" value="Non-ribosomal peptide synthase"/>
    <property type="match status" value="1"/>
</dbReference>
<organism evidence="10 13">
    <name type="scientific">Myxococcus fulvus</name>
    <dbReference type="NCBI Taxonomy" id="33"/>
    <lineage>
        <taxon>Bacteria</taxon>
        <taxon>Pseudomonadati</taxon>
        <taxon>Myxococcota</taxon>
        <taxon>Myxococcia</taxon>
        <taxon>Myxococcales</taxon>
        <taxon>Cystobacterineae</taxon>
        <taxon>Myxococcaceae</taxon>
        <taxon>Myxococcus</taxon>
    </lineage>
</organism>
<dbReference type="PROSITE" id="PS52004">
    <property type="entry name" value="KS3_2"/>
    <property type="match status" value="1"/>
</dbReference>
<dbReference type="Proteomes" id="UP000183760">
    <property type="component" value="Unassembled WGS sequence"/>
</dbReference>
<dbReference type="InterPro" id="IPR050091">
    <property type="entry name" value="PKS_NRPS_Biosynth_Enz"/>
</dbReference>
<protein>
    <submittedName>
        <fullName evidence="11">Acyl transferase domain-containing protein</fullName>
    </submittedName>
    <submittedName>
        <fullName evidence="10">Polyketide synthase</fullName>
    </submittedName>
</protein>
<evidence type="ECO:0000256" key="3">
    <source>
        <dbReference type="ARBA" id="ARBA00022679"/>
    </source>
</evidence>
<dbReference type="InterPro" id="IPR014030">
    <property type="entry name" value="Ketoacyl_synth_N"/>
</dbReference>
<dbReference type="InterPro" id="IPR057326">
    <property type="entry name" value="KR_dom"/>
</dbReference>
<dbReference type="Pfam" id="PF00550">
    <property type="entry name" value="PP-binding"/>
    <property type="match status" value="1"/>
</dbReference>
<gene>
    <name evidence="10" type="ORF">MFU01_51290</name>
    <name evidence="11" type="ORF">SAMN05443572_1075</name>
</gene>
<evidence type="ECO:0000256" key="1">
    <source>
        <dbReference type="ARBA" id="ARBA00022450"/>
    </source>
</evidence>
<dbReference type="GO" id="GO:0044550">
    <property type="term" value="P:secondary metabolite biosynthetic process"/>
    <property type="evidence" value="ECO:0007669"/>
    <property type="project" value="UniProtKB-ARBA"/>
</dbReference>
<name>A0A511T9D6_MYXFU</name>
<dbReference type="InterPro" id="IPR049490">
    <property type="entry name" value="C883_1060-like_KR_N"/>
</dbReference>
<feature type="domain" description="Carrier" evidence="8">
    <location>
        <begin position="1424"/>
        <end position="1499"/>
    </location>
</feature>
<dbReference type="Pfam" id="PF22621">
    <property type="entry name" value="CurL-like_PKS_C"/>
    <property type="match status" value="1"/>
</dbReference>
<dbReference type="SMART" id="SM00822">
    <property type="entry name" value="PKS_KR"/>
    <property type="match status" value="1"/>
</dbReference>